<proteinExistence type="predicted"/>
<dbReference type="EMBL" id="MT145127">
    <property type="protein sequence ID" value="QJI03881.1"/>
    <property type="molecule type" value="Genomic_DNA"/>
</dbReference>
<sequence>MDQKGKNFWEMGQKYFIRTVTHHVTGRLVGIDTHELVLEDAAWIADDGRFADALKNGTFKEVEPFPDGMVVVGRGSIIDGCYWNHELPREQK</sequence>
<protein>
    <submittedName>
        <fullName evidence="1">Uncharacterized protein</fullName>
    </submittedName>
</protein>
<gene>
    <name evidence="1" type="ORF">TM448B05290_0010</name>
</gene>
<evidence type="ECO:0000313" key="1">
    <source>
        <dbReference type="EMBL" id="QJI03881.1"/>
    </source>
</evidence>
<organism evidence="1">
    <name type="scientific">viral metagenome</name>
    <dbReference type="NCBI Taxonomy" id="1070528"/>
    <lineage>
        <taxon>unclassified sequences</taxon>
        <taxon>metagenomes</taxon>
        <taxon>organismal metagenomes</taxon>
    </lineage>
</organism>
<name>A0A6M3Y0Y7_9ZZZZ</name>
<dbReference type="AlphaFoldDB" id="A0A6M3Y0Y7"/>
<reference evidence="1" key="1">
    <citation type="submission" date="2020-03" db="EMBL/GenBank/DDBJ databases">
        <title>The deep terrestrial virosphere.</title>
        <authorList>
            <person name="Holmfeldt K."/>
            <person name="Nilsson E."/>
            <person name="Simone D."/>
            <person name="Lopez-Fernandez M."/>
            <person name="Wu X."/>
            <person name="de Brujin I."/>
            <person name="Lundin D."/>
            <person name="Andersson A."/>
            <person name="Bertilsson S."/>
            <person name="Dopson M."/>
        </authorList>
    </citation>
    <scope>NUCLEOTIDE SEQUENCE</scope>
    <source>
        <strain evidence="1">TM448B05290</strain>
    </source>
</reference>
<accession>A0A6M3Y0Y7</accession>